<dbReference type="EMBL" id="CAJHUC010000549">
    <property type="protein sequence ID" value="CAD7696806.1"/>
    <property type="molecule type" value="Genomic_DNA"/>
</dbReference>
<dbReference type="OrthoDB" id="415590at2759"/>
<keyword evidence="2" id="KW-1185">Reference proteome</keyword>
<dbReference type="InterPro" id="IPR029056">
    <property type="entry name" value="Ribokinase-like"/>
</dbReference>
<evidence type="ECO:0008006" key="3">
    <source>
        <dbReference type="Google" id="ProtNLM"/>
    </source>
</evidence>
<evidence type="ECO:0000313" key="1">
    <source>
        <dbReference type="EMBL" id="CAD7696806.1"/>
    </source>
</evidence>
<dbReference type="AlphaFoldDB" id="A0A8S1ISD5"/>
<dbReference type="Proteomes" id="UP000708148">
    <property type="component" value="Unassembled WGS sequence"/>
</dbReference>
<name>A0A8S1ISD5_9CHLO</name>
<comment type="caution">
    <text evidence="1">The sequence shown here is derived from an EMBL/GenBank/DDBJ whole genome shotgun (WGS) entry which is preliminary data.</text>
</comment>
<protein>
    <recommendedName>
        <fullName evidence="3">Carbohydrate kinase PfkB domain-containing protein</fullName>
    </recommendedName>
</protein>
<gene>
    <name evidence="1" type="ORF">OSTQU699_LOCUS2167</name>
</gene>
<accession>A0A8S1ISD5</accession>
<proteinExistence type="predicted"/>
<organism evidence="1 2">
    <name type="scientific">Ostreobium quekettii</name>
    <dbReference type="NCBI Taxonomy" id="121088"/>
    <lineage>
        <taxon>Eukaryota</taxon>
        <taxon>Viridiplantae</taxon>
        <taxon>Chlorophyta</taxon>
        <taxon>core chlorophytes</taxon>
        <taxon>Ulvophyceae</taxon>
        <taxon>TCBD clade</taxon>
        <taxon>Bryopsidales</taxon>
        <taxon>Ostreobineae</taxon>
        <taxon>Ostreobiaceae</taxon>
        <taxon>Ostreobium</taxon>
    </lineage>
</organism>
<reference evidence="1" key="1">
    <citation type="submission" date="2020-12" db="EMBL/GenBank/DDBJ databases">
        <authorList>
            <person name="Iha C."/>
        </authorList>
    </citation>
    <scope>NUCLEOTIDE SEQUENCE</scope>
</reference>
<dbReference type="Gene3D" id="3.40.1190.20">
    <property type="match status" value="1"/>
</dbReference>
<evidence type="ECO:0000313" key="2">
    <source>
        <dbReference type="Proteomes" id="UP000708148"/>
    </source>
</evidence>
<sequence>MSRLRRGGPLAAAALAAVLARLFVDWVRPPLLIVGPVTVDDVNGNRTVGGAATYAAAVAKAYGKRACAVISAGPDADLSVFNDHDLVVVSSNATLTFEHTYTWWGKSLPCLP</sequence>